<dbReference type="PANTHER" id="PTHR12526">
    <property type="entry name" value="GLYCOSYLTRANSFERASE"/>
    <property type="match status" value="1"/>
</dbReference>
<evidence type="ECO:0000313" key="4">
    <source>
        <dbReference type="Proteomes" id="UP000183447"/>
    </source>
</evidence>
<dbReference type="GO" id="GO:0016757">
    <property type="term" value="F:glycosyltransferase activity"/>
    <property type="evidence" value="ECO:0007669"/>
    <property type="project" value="InterPro"/>
</dbReference>
<organism evidence="3 4">
    <name type="scientific">Devosia enhydra</name>
    <dbReference type="NCBI Taxonomy" id="665118"/>
    <lineage>
        <taxon>Bacteria</taxon>
        <taxon>Pseudomonadati</taxon>
        <taxon>Pseudomonadota</taxon>
        <taxon>Alphaproteobacteria</taxon>
        <taxon>Hyphomicrobiales</taxon>
        <taxon>Devosiaceae</taxon>
        <taxon>Devosia</taxon>
    </lineage>
</organism>
<evidence type="ECO:0000313" key="3">
    <source>
        <dbReference type="EMBL" id="SFZ82272.1"/>
    </source>
</evidence>
<feature type="domain" description="Glycosyltransferase subfamily 4-like N-terminal" evidence="2">
    <location>
        <begin position="32"/>
        <end position="210"/>
    </location>
</feature>
<dbReference type="Gene3D" id="3.40.50.2000">
    <property type="entry name" value="Glycogen Phosphorylase B"/>
    <property type="match status" value="2"/>
</dbReference>
<evidence type="ECO:0000259" key="2">
    <source>
        <dbReference type="Pfam" id="PF13579"/>
    </source>
</evidence>
<dbReference type="Pfam" id="PF13579">
    <property type="entry name" value="Glyco_trans_4_4"/>
    <property type="match status" value="1"/>
</dbReference>
<reference evidence="3 4" key="1">
    <citation type="submission" date="2016-11" db="EMBL/GenBank/DDBJ databases">
        <authorList>
            <person name="Jaros S."/>
            <person name="Januszkiewicz K."/>
            <person name="Wedrychowicz H."/>
        </authorList>
    </citation>
    <scope>NUCLEOTIDE SEQUENCE [LARGE SCALE GENOMIC DNA]</scope>
    <source>
        <strain evidence="3 4">ATCC 23634</strain>
    </source>
</reference>
<dbReference type="STRING" id="665118.SAMN02983003_0979"/>
<dbReference type="Pfam" id="PF00534">
    <property type="entry name" value="Glycos_transf_1"/>
    <property type="match status" value="1"/>
</dbReference>
<keyword evidence="4" id="KW-1185">Reference proteome</keyword>
<sequence length="416" mass="45450">MTIDKASGGRALRVLFVSQWFDPEPVPKGLAFVKALRDTGMDVEVVTGFPNYPGGRVYPGFRIRPMSREEADGIRATRLALYPSHDRNALGRALNYLSFCFSVFWYLLLVARGKHDVIHVYHPPITVGLAAVLAEIVWRRPVVLEVQDLWPDSLKATGMADATPLVTGVGWICRFVYARSRRIIAQSHGMARALAARGVPAQKLEVVHNWADLPLRQQGEHRPLGWPEAEFTVLFAGNLGLAQALETVIAAAARVRAARPGIRFIFLGSGIAEDGLRDEARRLKADNVFFLPRVPMAEVDAYLQQADALLVHLADDPLFELTVPSKTQAYMAAGRPVIMGVRGDAAELVERAGCGLVVPPQDPSALAQAVIALADMPEEARSRMGERGRMFYESHLSVAHGVGKIAEVLRTAANAA</sequence>
<dbReference type="SUPFAM" id="SSF53756">
    <property type="entry name" value="UDP-Glycosyltransferase/glycogen phosphorylase"/>
    <property type="match status" value="1"/>
</dbReference>
<dbReference type="CDD" id="cd03794">
    <property type="entry name" value="GT4_WbuB-like"/>
    <property type="match status" value="1"/>
</dbReference>
<dbReference type="InterPro" id="IPR001296">
    <property type="entry name" value="Glyco_trans_1"/>
</dbReference>
<protein>
    <submittedName>
        <fullName evidence="3">Glycosyltransferase involved in cell wall bisynthesis</fullName>
    </submittedName>
</protein>
<name>A0A1K2HUS0_9HYPH</name>
<dbReference type="EMBL" id="FPKU01000001">
    <property type="protein sequence ID" value="SFZ82272.1"/>
    <property type="molecule type" value="Genomic_DNA"/>
</dbReference>
<keyword evidence="3" id="KW-0808">Transferase</keyword>
<accession>A0A1K2HUS0</accession>
<evidence type="ECO:0000259" key="1">
    <source>
        <dbReference type="Pfam" id="PF00534"/>
    </source>
</evidence>
<proteinExistence type="predicted"/>
<dbReference type="InterPro" id="IPR028098">
    <property type="entry name" value="Glyco_trans_4-like_N"/>
</dbReference>
<gene>
    <name evidence="3" type="ORF">SAMN02983003_0979</name>
</gene>
<feature type="domain" description="Glycosyl transferase family 1" evidence="1">
    <location>
        <begin position="220"/>
        <end position="389"/>
    </location>
</feature>
<dbReference type="Proteomes" id="UP000183447">
    <property type="component" value="Unassembled WGS sequence"/>
</dbReference>
<dbReference type="AlphaFoldDB" id="A0A1K2HUS0"/>